<accession>A0A3D8PUM9</accession>
<dbReference type="AlphaFoldDB" id="A0A3D8PUM9"/>
<comment type="caution">
    <text evidence="2">The sequence shown here is derived from an EMBL/GenBank/DDBJ whole genome shotgun (WGS) entry which is preliminary data.</text>
</comment>
<keyword evidence="1" id="KW-0812">Transmembrane</keyword>
<keyword evidence="1" id="KW-1133">Transmembrane helix</keyword>
<keyword evidence="3" id="KW-1185">Reference proteome</keyword>
<dbReference type="OrthoDB" id="2721603at2"/>
<feature type="transmembrane region" description="Helical" evidence="1">
    <location>
        <begin position="47"/>
        <end position="70"/>
    </location>
</feature>
<sequence length="85" mass="9375">MENFFSPLINILKAAYDSIAKFVFTTVLWIIDLIKNFLLDTGITDDVVTATVIAVIIILTIFLLLVGWLLGPIRVYGGGNDSNDD</sequence>
<reference evidence="3" key="1">
    <citation type="submission" date="2017-11" db="EMBL/GenBank/DDBJ databases">
        <authorList>
            <person name="Zhu W."/>
        </authorList>
    </citation>
    <scope>NUCLEOTIDE SEQUENCE [LARGE SCALE GENOMIC DNA]</scope>
    <source>
        <strain evidence="3">CAU 1183</strain>
    </source>
</reference>
<name>A0A3D8PUM9_9BACI</name>
<gene>
    <name evidence="2" type="ORF">CWR48_09490</name>
</gene>
<dbReference type="Proteomes" id="UP000257143">
    <property type="component" value="Unassembled WGS sequence"/>
</dbReference>
<dbReference type="RefSeq" id="WP_115772999.1">
    <property type="nucleotide sequence ID" value="NZ_PIOC01000014.1"/>
</dbReference>
<proteinExistence type="predicted"/>
<dbReference type="EMBL" id="PIOC01000014">
    <property type="protein sequence ID" value="RDW19267.1"/>
    <property type="molecule type" value="Genomic_DNA"/>
</dbReference>
<evidence type="ECO:0000256" key="1">
    <source>
        <dbReference type="SAM" id="Phobius"/>
    </source>
</evidence>
<organism evidence="2 3">
    <name type="scientific">Oceanobacillus arenosus</name>
    <dbReference type="NCBI Taxonomy" id="1229153"/>
    <lineage>
        <taxon>Bacteria</taxon>
        <taxon>Bacillati</taxon>
        <taxon>Bacillota</taxon>
        <taxon>Bacilli</taxon>
        <taxon>Bacillales</taxon>
        <taxon>Bacillaceae</taxon>
        <taxon>Oceanobacillus</taxon>
    </lineage>
</organism>
<evidence type="ECO:0000313" key="2">
    <source>
        <dbReference type="EMBL" id="RDW19267.1"/>
    </source>
</evidence>
<protein>
    <submittedName>
        <fullName evidence="2">Uncharacterized protein</fullName>
    </submittedName>
</protein>
<keyword evidence="1" id="KW-0472">Membrane</keyword>
<evidence type="ECO:0000313" key="3">
    <source>
        <dbReference type="Proteomes" id="UP000257143"/>
    </source>
</evidence>